<protein>
    <recommendedName>
        <fullName evidence="3">Tetratricopeptide repeat-containing protein</fullName>
    </recommendedName>
</protein>
<dbReference type="OrthoDB" id="1490653at2"/>
<gene>
    <name evidence="1" type="ORF">SAMN05192553_102602</name>
</gene>
<dbReference type="InterPro" id="IPR011990">
    <property type="entry name" value="TPR-like_helical_dom_sf"/>
</dbReference>
<evidence type="ECO:0008006" key="3">
    <source>
        <dbReference type="Google" id="ProtNLM"/>
    </source>
</evidence>
<evidence type="ECO:0000313" key="1">
    <source>
        <dbReference type="EMBL" id="SEJ14311.1"/>
    </source>
</evidence>
<dbReference type="RefSeq" id="WP_092171735.1">
    <property type="nucleotide sequence ID" value="NZ_FNZH01000002.1"/>
</dbReference>
<dbReference type="Proteomes" id="UP000199403">
    <property type="component" value="Unassembled WGS sequence"/>
</dbReference>
<keyword evidence="2" id="KW-1185">Reference proteome</keyword>
<dbReference type="STRING" id="1416801.SAMN05192553_102602"/>
<evidence type="ECO:0000313" key="2">
    <source>
        <dbReference type="Proteomes" id="UP000199403"/>
    </source>
</evidence>
<dbReference type="EMBL" id="FNZH01000002">
    <property type="protein sequence ID" value="SEJ14311.1"/>
    <property type="molecule type" value="Genomic_DNA"/>
</dbReference>
<dbReference type="Gene3D" id="1.25.40.10">
    <property type="entry name" value="Tetratricopeptide repeat domain"/>
    <property type="match status" value="1"/>
</dbReference>
<sequence>MKYLELFLLLFVFLGSGIAPLYPVIGIAYVPSPVEGIRTPLTEYLDSQRCGPGHHLGHKSKSAFYDVKLRSFDCEYYTQELEELYTTNIDDFETVAYILEQLKSLGCLETDPTLKMIQAQYDLLQAAIKPEAERDPLSNSEVDQAIQEGNYHEAIRLLNVAMDGETDGFKKGMYSFQIASIQYKELGLFEQARNNARRAAELASDFGKTYLLLGDIYLKMSRNCGESWQESLAVLAAIEKYEHARNIDTSVVIEANRRILNLMGSLPLREDGFRRSVNPGDKVFVRCGIDETITIRFQ</sequence>
<organism evidence="1 2">
    <name type="scientific">Cyclobacterium xiamenense</name>
    <dbReference type="NCBI Taxonomy" id="1297121"/>
    <lineage>
        <taxon>Bacteria</taxon>
        <taxon>Pseudomonadati</taxon>
        <taxon>Bacteroidota</taxon>
        <taxon>Cytophagia</taxon>
        <taxon>Cytophagales</taxon>
        <taxon>Cyclobacteriaceae</taxon>
        <taxon>Cyclobacterium</taxon>
    </lineage>
</organism>
<dbReference type="SUPFAM" id="SSF48452">
    <property type="entry name" value="TPR-like"/>
    <property type="match status" value="1"/>
</dbReference>
<reference evidence="2" key="1">
    <citation type="submission" date="2016-10" db="EMBL/GenBank/DDBJ databases">
        <authorList>
            <person name="Varghese N."/>
            <person name="Submissions S."/>
        </authorList>
    </citation>
    <scope>NUCLEOTIDE SEQUENCE [LARGE SCALE GENOMIC DNA]</scope>
    <source>
        <strain evidence="2">IBRC-M 10761</strain>
    </source>
</reference>
<proteinExistence type="predicted"/>
<dbReference type="AlphaFoldDB" id="A0A1H6WB98"/>
<name>A0A1H6WB98_9BACT</name>
<accession>A0A1H6WB98</accession>